<keyword evidence="3" id="KW-0689">Ribosomal protein</keyword>
<organism evidence="8 9">
    <name type="scientific">Pseudocercospora eumusae</name>
    <dbReference type="NCBI Taxonomy" id="321146"/>
    <lineage>
        <taxon>Eukaryota</taxon>
        <taxon>Fungi</taxon>
        <taxon>Dikarya</taxon>
        <taxon>Ascomycota</taxon>
        <taxon>Pezizomycotina</taxon>
        <taxon>Dothideomycetes</taxon>
        <taxon>Dothideomycetidae</taxon>
        <taxon>Mycosphaerellales</taxon>
        <taxon>Mycosphaerellaceae</taxon>
        <taxon>Pseudocercospora</taxon>
    </lineage>
</organism>
<comment type="subcellular location">
    <subcellularLocation>
        <location evidence="1">Mitochondrion</location>
    </subcellularLocation>
</comment>
<dbReference type="GO" id="GO:0006412">
    <property type="term" value="P:translation"/>
    <property type="evidence" value="ECO:0007669"/>
    <property type="project" value="InterPro"/>
</dbReference>
<evidence type="ECO:0000256" key="1">
    <source>
        <dbReference type="ARBA" id="ARBA00004173"/>
    </source>
</evidence>
<evidence type="ECO:0000256" key="6">
    <source>
        <dbReference type="ARBA" id="ARBA00035157"/>
    </source>
</evidence>
<dbReference type="Gene3D" id="3.30.1140.32">
    <property type="entry name" value="Ribosomal protein S3, C-terminal domain"/>
    <property type="match status" value="1"/>
</dbReference>
<dbReference type="AlphaFoldDB" id="A0A139HYR5"/>
<comment type="caution">
    <text evidence="8">The sequence shown here is derived from an EMBL/GenBank/DDBJ whole genome shotgun (WGS) entry which is preliminary data.</text>
</comment>
<protein>
    <recommendedName>
        <fullName evidence="6">Small ribosomal subunit protein uS3m</fullName>
    </recommendedName>
</protein>
<sequence>MPDNTKEERLPGRRSARSLGTSAARLRWNYQKASNSIVHVLVVSHKMPPRVRAIYAPRASLSSHAKVLRQRRLASTSVLALTKDDAPLWRGRMEPQTKIGQSVTGAMEWQTSMYTFNKQGIKPIPSATANLEKLIANYITAKRVDNTGKDARRIRSALALRRKAASKVYVSKPKIKDYGDWVQVRAFLWDCGAAEKEAEEARSRLRARPGQAKDEGDQKSKKNAKRQVDLLLDPDMKAPLISLIERMYGKRVDLQLQEIKRPHLDADILAQFVAQRLKDRRFTPRRVIRDATWKVALPTAQQVEEINNAKFTRQPTRFNWSDFTMQNAAKHNATSILQSLRLSQVSSIQIEAAGRLTKRLTANRSAKKMARRGANSKKPGYMLRGFQKAHTHYAFASGKRRVGQFGIKVNVGHT</sequence>
<keyword evidence="4" id="KW-0496">Mitochondrion</keyword>
<evidence type="ECO:0000256" key="7">
    <source>
        <dbReference type="SAM" id="MobiDB-lite"/>
    </source>
</evidence>
<evidence type="ECO:0000256" key="2">
    <source>
        <dbReference type="ARBA" id="ARBA00010761"/>
    </source>
</evidence>
<proteinExistence type="inferred from homology"/>
<dbReference type="InterPro" id="IPR036419">
    <property type="entry name" value="Ribosomal_S3_C_sf"/>
</dbReference>
<keyword evidence="9" id="KW-1185">Reference proteome</keyword>
<reference evidence="8 9" key="1">
    <citation type="submission" date="2015-07" db="EMBL/GenBank/DDBJ databases">
        <title>Comparative genomics of the Sigatoka disease complex on banana suggests a link between parallel evolutionary changes in Pseudocercospora fijiensis and Pseudocercospora eumusae and increased virulence on the banana host.</title>
        <authorList>
            <person name="Chang T.-C."/>
            <person name="Salvucci A."/>
            <person name="Crous P.W."/>
            <person name="Stergiopoulos I."/>
        </authorList>
    </citation>
    <scope>NUCLEOTIDE SEQUENCE [LARGE SCALE GENOMIC DNA]</scope>
    <source>
        <strain evidence="8 9">CBS 114824</strain>
    </source>
</reference>
<dbReference type="InterPro" id="IPR007980">
    <property type="entry name" value="Ribosomal_uS3m_fun"/>
</dbReference>
<evidence type="ECO:0000256" key="5">
    <source>
        <dbReference type="ARBA" id="ARBA00023274"/>
    </source>
</evidence>
<gene>
    <name evidence="8" type="ORF">AC578_10153</name>
</gene>
<dbReference type="STRING" id="321146.A0A139HYR5"/>
<dbReference type="Proteomes" id="UP000070133">
    <property type="component" value="Unassembled WGS sequence"/>
</dbReference>
<dbReference type="EMBL" id="LFZN01000001">
    <property type="protein sequence ID" value="KXT07605.1"/>
    <property type="molecule type" value="Genomic_DNA"/>
</dbReference>
<dbReference type="Pfam" id="PF05316">
    <property type="entry name" value="VAR1"/>
    <property type="match status" value="1"/>
</dbReference>
<dbReference type="GO" id="GO:0003735">
    <property type="term" value="F:structural constituent of ribosome"/>
    <property type="evidence" value="ECO:0007669"/>
    <property type="project" value="InterPro"/>
</dbReference>
<feature type="compositionally biased region" description="Basic and acidic residues" evidence="7">
    <location>
        <begin position="211"/>
        <end position="220"/>
    </location>
</feature>
<evidence type="ECO:0000256" key="3">
    <source>
        <dbReference type="ARBA" id="ARBA00022980"/>
    </source>
</evidence>
<evidence type="ECO:0000313" key="8">
    <source>
        <dbReference type="EMBL" id="KXT07605.1"/>
    </source>
</evidence>
<keyword evidence="5" id="KW-0687">Ribonucleoprotein</keyword>
<comment type="similarity">
    <text evidence="2">Belongs to the universal ribosomal protein uS3 family.</text>
</comment>
<accession>A0A139HYR5</accession>
<dbReference type="GO" id="GO:0005739">
    <property type="term" value="C:mitochondrion"/>
    <property type="evidence" value="ECO:0007669"/>
    <property type="project" value="UniProtKB-SubCell"/>
</dbReference>
<evidence type="ECO:0000256" key="4">
    <source>
        <dbReference type="ARBA" id="ARBA00023128"/>
    </source>
</evidence>
<dbReference type="OrthoDB" id="4360278at2759"/>
<dbReference type="GO" id="GO:1990904">
    <property type="term" value="C:ribonucleoprotein complex"/>
    <property type="evidence" value="ECO:0007669"/>
    <property type="project" value="UniProtKB-KW"/>
</dbReference>
<dbReference type="GO" id="GO:0005840">
    <property type="term" value="C:ribosome"/>
    <property type="evidence" value="ECO:0007669"/>
    <property type="project" value="UniProtKB-KW"/>
</dbReference>
<feature type="region of interest" description="Disordered" evidence="7">
    <location>
        <begin position="200"/>
        <end position="227"/>
    </location>
</feature>
<evidence type="ECO:0000313" key="9">
    <source>
        <dbReference type="Proteomes" id="UP000070133"/>
    </source>
</evidence>
<name>A0A139HYR5_9PEZI</name>